<keyword evidence="2 7" id="KW-0813">Transport</keyword>
<evidence type="ECO:0000256" key="7">
    <source>
        <dbReference type="RuleBase" id="RU363032"/>
    </source>
</evidence>
<comment type="subcellular location">
    <subcellularLocation>
        <location evidence="1 7">Cell membrane</location>
        <topology evidence="1 7">Multi-pass membrane protein</topology>
    </subcellularLocation>
</comment>
<name>A0A5M3XC16_9ACTN</name>
<feature type="domain" description="ABC transmembrane type-1" evidence="8">
    <location>
        <begin position="72"/>
        <end position="256"/>
    </location>
</feature>
<keyword evidence="4 7" id="KW-0812">Transmembrane</keyword>
<keyword evidence="5 7" id="KW-1133">Transmembrane helix</keyword>
<feature type="transmembrane region" description="Helical" evidence="7">
    <location>
        <begin position="235"/>
        <end position="255"/>
    </location>
</feature>
<keyword evidence="3" id="KW-1003">Cell membrane</keyword>
<dbReference type="Gene3D" id="1.10.3720.10">
    <property type="entry name" value="MetI-like"/>
    <property type="match status" value="1"/>
</dbReference>
<keyword evidence="6 7" id="KW-0472">Membrane</keyword>
<feature type="transmembrane region" description="Helical" evidence="7">
    <location>
        <begin position="80"/>
        <end position="101"/>
    </location>
</feature>
<comment type="caution">
    <text evidence="9">The sequence shown here is derived from an EMBL/GenBank/DDBJ whole genome shotgun (WGS) entry which is preliminary data.</text>
</comment>
<evidence type="ECO:0000256" key="2">
    <source>
        <dbReference type="ARBA" id="ARBA00022448"/>
    </source>
</evidence>
<evidence type="ECO:0000256" key="1">
    <source>
        <dbReference type="ARBA" id="ARBA00004651"/>
    </source>
</evidence>
<dbReference type="Proteomes" id="UP000331127">
    <property type="component" value="Unassembled WGS sequence"/>
</dbReference>
<dbReference type="PANTHER" id="PTHR30151:SF0">
    <property type="entry name" value="ABC TRANSPORTER PERMEASE PROTEIN MJ0413-RELATED"/>
    <property type="match status" value="1"/>
</dbReference>
<dbReference type="PROSITE" id="PS50928">
    <property type="entry name" value="ABC_TM1"/>
    <property type="match status" value="1"/>
</dbReference>
<dbReference type="CDD" id="cd06261">
    <property type="entry name" value="TM_PBP2"/>
    <property type="match status" value="1"/>
</dbReference>
<evidence type="ECO:0000256" key="3">
    <source>
        <dbReference type="ARBA" id="ARBA00022475"/>
    </source>
</evidence>
<organism evidence="9 10">
    <name type="scientific">Acrocarpospora macrocephala</name>
    <dbReference type="NCBI Taxonomy" id="150177"/>
    <lineage>
        <taxon>Bacteria</taxon>
        <taxon>Bacillati</taxon>
        <taxon>Actinomycetota</taxon>
        <taxon>Actinomycetes</taxon>
        <taxon>Streptosporangiales</taxon>
        <taxon>Streptosporangiaceae</taxon>
        <taxon>Acrocarpospora</taxon>
    </lineage>
</organism>
<dbReference type="SUPFAM" id="SSF161098">
    <property type="entry name" value="MetI-like"/>
    <property type="match status" value="1"/>
</dbReference>
<evidence type="ECO:0000256" key="5">
    <source>
        <dbReference type="ARBA" id="ARBA00022989"/>
    </source>
</evidence>
<protein>
    <submittedName>
        <fullName evidence="9">Nitrate ABC transporter permease</fullName>
    </submittedName>
</protein>
<dbReference type="EMBL" id="BLAE01000079">
    <property type="protein sequence ID" value="GES15588.1"/>
    <property type="molecule type" value="Genomic_DNA"/>
</dbReference>
<evidence type="ECO:0000313" key="9">
    <source>
        <dbReference type="EMBL" id="GES15588.1"/>
    </source>
</evidence>
<evidence type="ECO:0000256" key="6">
    <source>
        <dbReference type="ARBA" id="ARBA00023136"/>
    </source>
</evidence>
<dbReference type="Pfam" id="PF00528">
    <property type="entry name" value="BPD_transp_1"/>
    <property type="match status" value="1"/>
</dbReference>
<evidence type="ECO:0000313" key="10">
    <source>
        <dbReference type="Proteomes" id="UP000331127"/>
    </source>
</evidence>
<reference evidence="9 10" key="1">
    <citation type="submission" date="2019-10" db="EMBL/GenBank/DDBJ databases">
        <title>Whole genome shotgun sequence of Acrocarpospora macrocephala NBRC 16266.</title>
        <authorList>
            <person name="Ichikawa N."/>
            <person name="Kimura A."/>
            <person name="Kitahashi Y."/>
            <person name="Komaki H."/>
            <person name="Oguchi A."/>
        </authorList>
    </citation>
    <scope>NUCLEOTIDE SEQUENCE [LARGE SCALE GENOMIC DNA]</scope>
    <source>
        <strain evidence="9 10">NBRC 16266</strain>
    </source>
</reference>
<feature type="transmembrane region" description="Helical" evidence="7">
    <location>
        <begin position="121"/>
        <end position="150"/>
    </location>
</feature>
<gene>
    <name evidence="9" type="primary">ssuC_12</name>
    <name evidence="9" type="ORF">Amac_091850</name>
</gene>
<feature type="transmembrane region" description="Helical" evidence="7">
    <location>
        <begin position="200"/>
        <end position="223"/>
    </location>
</feature>
<comment type="similarity">
    <text evidence="7">Belongs to the binding-protein-dependent transport system permease family.</text>
</comment>
<dbReference type="RefSeq" id="WP_246269128.1">
    <property type="nucleotide sequence ID" value="NZ_BAAAHL010000073.1"/>
</dbReference>
<dbReference type="PANTHER" id="PTHR30151">
    <property type="entry name" value="ALKANE SULFONATE ABC TRANSPORTER-RELATED, MEMBRANE SUBUNIT"/>
    <property type="match status" value="1"/>
</dbReference>
<dbReference type="InterPro" id="IPR035906">
    <property type="entry name" value="MetI-like_sf"/>
</dbReference>
<evidence type="ECO:0000256" key="4">
    <source>
        <dbReference type="ARBA" id="ARBA00022692"/>
    </source>
</evidence>
<keyword evidence="10" id="KW-1185">Reference proteome</keyword>
<evidence type="ECO:0000259" key="8">
    <source>
        <dbReference type="PROSITE" id="PS50928"/>
    </source>
</evidence>
<dbReference type="AlphaFoldDB" id="A0A5M3XC16"/>
<dbReference type="GO" id="GO:0005886">
    <property type="term" value="C:plasma membrane"/>
    <property type="evidence" value="ECO:0007669"/>
    <property type="project" value="UniProtKB-SubCell"/>
</dbReference>
<proteinExistence type="inferred from homology"/>
<accession>A0A5M3XC16</accession>
<dbReference type="InterPro" id="IPR000515">
    <property type="entry name" value="MetI-like"/>
</dbReference>
<sequence length="270" mass="29611">MTRVRSKRKSFASRVAGLWIVPVTLVLWELATRLATQPYFPAPSTIAVRIQELWFSGPLTRGLLTDEAIEAFAPSLGRLFAGWILASAAGILLGVAIGRSARLADYLDPMLQFGRAVPPPLLVPIFFALFQIGMATQLAIIVFGVIWPVLLNTADGCKTVDRQYLETARVFGFSRADVLWRVVIPAAMPKIFAGLRLSLSLALILMVVSELIGSTSGIGYGLITAQQNFLFADVWAYIVLLGVLGFLLNASFLLLEGRILAWHQRARRTI</sequence>
<dbReference type="GO" id="GO:0055085">
    <property type="term" value="P:transmembrane transport"/>
    <property type="evidence" value="ECO:0007669"/>
    <property type="project" value="InterPro"/>
</dbReference>